<sequence>METLLTIPQTRCQSQTQKMRVEKYLSFHFFFLFLFFPFCCCFCFKQYIGSKELGLGSLRKERKEENRNTNNVENRYINTVKSKIVGYGYGQIPMQKLVRWFNLLKSNLQFTLMQKVFSSWMHFCAVRVFTESILRYGLPPSFLLSVVLAPSVKGEKKARSILEELCDSANSTYWKSKDGGMGGLGGDADAYPYNHFELNLEEFHKNSVLADVHTVQWASEKKKKKKEEVHIASKWDKVQDIEGAKTRYFIRC</sequence>
<evidence type="ECO:0000256" key="2">
    <source>
        <dbReference type="ARBA" id="ARBA00022448"/>
    </source>
</evidence>
<dbReference type="InterPro" id="IPR036132">
    <property type="entry name" value="Vac_ATP_synth_c_sf"/>
</dbReference>
<evidence type="ECO:0000256" key="4">
    <source>
        <dbReference type="ARBA" id="ARBA00023065"/>
    </source>
</evidence>
<evidence type="ECO:0000313" key="8">
    <source>
        <dbReference type="Proteomes" id="UP000593564"/>
    </source>
</evidence>
<evidence type="ECO:0000256" key="5">
    <source>
        <dbReference type="RuleBase" id="RU364010"/>
    </source>
</evidence>
<comment type="similarity">
    <text evidence="1 5">Belongs to the V-ATPase C subunit family.</text>
</comment>
<reference evidence="7 8" key="2">
    <citation type="submission" date="2020-07" db="EMBL/GenBank/DDBJ databases">
        <title>Genome assembly of wild tea tree DASZ reveals pedigree and selection history of tea varieties.</title>
        <authorList>
            <person name="Zhang W."/>
        </authorList>
    </citation>
    <scope>NUCLEOTIDE SEQUENCE [LARGE SCALE GENOMIC DNA]</scope>
    <source>
        <strain evidence="8">cv. G240</strain>
        <tissue evidence="7">Leaf</tissue>
    </source>
</reference>
<organism evidence="7 8">
    <name type="scientific">Camellia sinensis</name>
    <name type="common">Tea plant</name>
    <name type="synonym">Thea sinensis</name>
    <dbReference type="NCBI Taxonomy" id="4442"/>
    <lineage>
        <taxon>Eukaryota</taxon>
        <taxon>Viridiplantae</taxon>
        <taxon>Streptophyta</taxon>
        <taxon>Embryophyta</taxon>
        <taxon>Tracheophyta</taxon>
        <taxon>Spermatophyta</taxon>
        <taxon>Magnoliopsida</taxon>
        <taxon>eudicotyledons</taxon>
        <taxon>Gunneridae</taxon>
        <taxon>Pentapetalae</taxon>
        <taxon>asterids</taxon>
        <taxon>Ericales</taxon>
        <taxon>Theaceae</taxon>
        <taxon>Camellia</taxon>
    </lineage>
</organism>
<dbReference type="GO" id="GO:0046961">
    <property type="term" value="F:proton-transporting ATPase activity, rotational mechanism"/>
    <property type="evidence" value="ECO:0007669"/>
    <property type="project" value="InterPro"/>
</dbReference>
<keyword evidence="6" id="KW-1133">Transmembrane helix</keyword>
<keyword evidence="3 5" id="KW-0375">Hydrogen ion transport</keyword>
<reference evidence="8" key="1">
    <citation type="journal article" date="2020" name="Nat. Commun.">
        <title>Genome assembly of wild tea tree DASZ reveals pedigree and selection history of tea varieties.</title>
        <authorList>
            <person name="Zhang W."/>
            <person name="Zhang Y."/>
            <person name="Qiu H."/>
            <person name="Guo Y."/>
            <person name="Wan H."/>
            <person name="Zhang X."/>
            <person name="Scossa F."/>
            <person name="Alseekh S."/>
            <person name="Zhang Q."/>
            <person name="Wang P."/>
            <person name="Xu L."/>
            <person name="Schmidt M.H."/>
            <person name="Jia X."/>
            <person name="Li D."/>
            <person name="Zhu A."/>
            <person name="Guo F."/>
            <person name="Chen W."/>
            <person name="Ni D."/>
            <person name="Usadel B."/>
            <person name="Fernie A.R."/>
            <person name="Wen W."/>
        </authorList>
    </citation>
    <scope>NUCLEOTIDE SEQUENCE [LARGE SCALE GENOMIC DNA]</scope>
    <source>
        <strain evidence="8">cv. G240</strain>
    </source>
</reference>
<protein>
    <recommendedName>
        <fullName evidence="5">V-type proton ATPase subunit C</fullName>
    </recommendedName>
</protein>
<dbReference type="Pfam" id="PF03223">
    <property type="entry name" value="V-ATPase_C"/>
    <property type="match status" value="1"/>
</dbReference>
<name>A0A7J7FYN2_CAMSI</name>
<evidence type="ECO:0000256" key="6">
    <source>
        <dbReference type="SAM" id="Phobius"/>
    </source>
</evidence>
<keyword evidence="4 5" id="KW-0406">Ion transport</keyword>
<gene>
    <name evidence="7" type="ORF">HYC85_028869</name>
</gene>
<comment type="function">
    <text evidence="5">Subunit of the V1 complex of vacuolar(H+)-ATPase (V-ATPase), a multisubunit enzyme composed of a peripheral complex (V1) that hydrolyzes ATP and a membrane integral complex (V0) that translocates protons. V-ATPase is responsible for acidifying and maintaining the pH of intracellular compartments and in some cell types, is targeted to the plasma membrane, where it is responsible for acidifying the extracellular environment. Subunit C is necessary for the assembly of the catalytic sector of the enzyme and is likely to have a specific function in its catalytic activity.</text>
</comment>
<proteinExistence type="inferred from homology"/>
<keyword evidence="6" id="KW-0812">Transmembrane</keyword>
<evidence type="ECO:0000256" key="1">
    <source>
        <dbReference type="ARBA" id="ARBA00006138"/>
    </source>
</evidence>
<dbReference type="InterPro" id="IPR004907">
    <property type="entry name" value="ATPase_V1-cplx_csu"/>
</dbReference>
<comment type="subunit">
    <text evidence="5">V-ATPase is a heteromultimeric enzyme composed of a peripheral catalytic V1 complex (components A to H) attached to an integral membrane V0 proton pore complex.</text>
</comment>
<keyword evidence="6" id="KW-0472">Membrane</keyword>
<feature type="transmembrane region" description="Helical" evidence="6">
    <location>
        <begin position="24"/>
        <end position="44"/>
    </location>
</feature>
<dbReference type="Gene3D" id="1.20.1460.10">
    <property type="entry name" value="subunit c (vma5p) of the yeast v-atpase, domain 2"/>
    <property type="match status" value="1"/>
</dbReference>
<dbReference type="SUPFAM" id="SSF118203">
    <property type="entry name" value="Vacuolar ATP synthase subunit C"/>
    <property type="match status" value="1"/>
</dbReference>
<dbReference type="Proteomes" id="UP000593564">
    <property type="component" value="Unassembled WGS sequence"/>
</dbReference>
<keyword evidence="8" id="KW-1185">Reference proteome</keyword>
<dbReference type="PANTHER" id="PTHR10137:SF0">
    <property type="entry name" value="V-TYPE PROTON ATPASE SUBUNIT C"/>
    <property type="match status" value="1"/>
</dbReference>
<dbReference type="EMBL" id="JACBKZ010000014">
    <property type="protein sequence ID" value="KAF5932698.1"/>
    <property type="molecule type" value="Genomic_DNA"/>
</dbReference>
<accession>A0A7J7FYN2</accession>
<evidence type="ECO:0000313" key="7">
    <source>
        <dbReference type="EMBL" id="KAF5932698.1"/>
    </source>
</evidence>
<dbReference type="GO" id="GO:0000221">
    <property type="term" value="C:vacuolar proton-transporting V-type ATPase, V1 domain"/>
    <property type="evidence" value="ECO:0007669"/>
    <property type="project" value="TreeGrafter"/>
</dbReference>
<evidence type="ECO:0000256" key="3">
    <source>
        <dbReference type="ARBA" id="ARBA00022781"/>
    </source>
</evidence>
<dbReference type="PANTHER" id="PTHR10137">
    <property type="entry name" value="V-TYPE PROTON ATPASE SUBUNIT C"/>
    <property type="match status" value="1"/>
</dbReference>
<keyword evidence="2 5" id="KW-0813">Transport</keyword>
<dbReference type="AlphaFoldDB" id="A0A7J7FYN2"/>
<comment type="caution">
    <text evidence="7">The sequence shown here is derived from an EMBL/GenBank/DDBJ whole genome shotgun (WGS) entry which is preliminary data.</text>
</comment>